<accession>A0A833WLE4</accession>
<dbReference type="Proteomes" id="UP000602510">
    <property type="component" value="Unassembled WGS sequence"/>
</dbReference>
<comment type="caution">
    <text evidence="1">The sequence shown here is derived from an EMBL/GenBank/DDBJ whole genome shotgun (WGS) entry which is preliminary data.</text>
</comment>
<name>A0A833WLE4_PHYIN</name>
<protein>
    <submittedName>
        <fullName evidence="1">Uncharacterized protein</fullName>
    </submittedName>
</protein>
<evidence type="ECO:0000313" key="2">
    <source>
        <dbReference type="Proteomes" id="UP000602510"/>
    </source>
</evidence>
<dbReference type="AlphaFoldDB" id="A0A833WLE4"/>
<sequence>MSTGSKVADILHKTVTGGLVLATVFTLVDVTRGFSTLARRNVERRAAHDAAMQQEQGDAIHKD</sequence>
<evidence type="ECO:0000313" key="1">
    <source>
        <dbReference type="EMBL" id="KAF4045183.1"/>
    </source>
</evidence>
<keyword evidence="2" id="KW-1185">Reference proteome</keyword>
<dbReference type="EMBL" id="WSZM01000055">
    <property type="protein sequence ID" value="KAF4045183.1"/>
    <property type="molecule type" value="Genomic_DNA"/>
</dbReference>
<reference evidence="1" key="1">
    <citation type="submission" date="2020-04" db="EMBL/GenBank/DDBJ databases">
        <title>Hybrid Assembly of Korean Phytophthora infestans isolates.</title>
        <authorList>
            <person name="Prokchorchik M."/>
            <person name="Lee Y."/>
            <person name="Seo J."/>
            <person name="Cho J.-H."/>
            <person name="Park Y.-E."/>
            <person name="Jang D.-C."/>
            <person name="Im J.-S."/>
            <person name="Choi J.-G."/>
            <person name="Park H.-J."/>
            <person name="Lee G.-B."/>
            <person name="Lee Y.-G."/>
            <person name="Hong S.-Y."/>
            <person name="Cho K."/>
            <person name="Sohn K.H."/>
        </authorList>
    </citation>
    <scope>NUCLEOTIDE SEQUENCE</scope>
    <source>
        <strain evidence="1">KR_1_A1</strain>
    </source>
</reference>
<organism evidence="1 2">
    <name type="scientific">Phytophthora infestans</name>
    <name type="common">Potato late blight agent</name>
    <name type="synonym">Botrytis infestans</name>
    <dbReference type="NCBI Taxonomy" id="4787"/>
    <lineage>
        <taxon>Eukaryota</taxon>
        <taxon>Sar</taxon>
        <taxon>Stramenopiles</taxon>
        <taxon>Oomycota</taxon>
        <taxon>Peronosporomycetes</taxon>
        <taxon>Peronosporales</taxon>
        <taxon>Peronosporaceae</taxon>
        <taxon>Phytophthora</taxon>
    </lineage>
</organism>
<proteinExistence type="predicted"/>
<gene>
    <name evidence="1" type="ORF">GN244_ATG02567</name>
</gene>